<comment type="caution">
    <text evidence="20">The sequence shown here is derived from an EMBL/GenBank/DDBJ whole genome shotgun (WGS) entry which is preliminary data.</text>
</comment>
<feature type="domain" description="CCHC-type" evidence="18">
    <location>
        <begin position="1575"/>
        <end position="1589"/>
    </location>
</feature>
<dbReference type="Pfam" id="PF14893">
    <property type="entry name" value="PNMA"/>
    <property type="match status" value="1"/>
</dbReference>
<evidence type="ECO:0000256" key="15">
    <source>
        <dbReference type="PROSITE-ProRule" id="PRU00047"/>
    </source>
</evidence>
<dbReference type="PROSITE" id="PS00141">
    <property type="entry name" value="ASP_PROTEASE"/>
    <property type="match status" value="2"/>
</dbReference>
<dbReference type="GO" id="GO:0006508">
    <property type="term" value="P:proteolysis"/>
    <property type="evidence" value="ECO:0007669"/>
    <property type="project" value="UniProtKB-KW"/>
</dbReference>
<keyword evidence="21" id="KW-1185">Reference proteome</keyword>
<dbReference type="Gene3D" id="1.10.340.70">
    <property type="match status" value="1"/>
</dbReference>
<evidence type="ECO:0000313" key="21">
    <source>
        <dbReference type="Proteomes" id="UP001529510"/>
    </source>
</evidence>
<dbReference type="FunFam" id="3.10.10.10:FF:000004">
    <property type="entry name" value="Uncharacterized protein"/>
    <property type="match status" value="2"/>
</dbReference>
<accession>A0ABD0N6D3</accession>
<feature type="coiled-coil region" evidence="16">
    <location>
        <begin position="1516"/>
        <end position="1543"/>
    </location>
</feature>
<evidence type="ECO:0000259" key="19">
    <source>
        <dbReference type="PROSITE" id="PS50878"/>
    </source>
</evidence>
<evidence type="ECO:0000256" key="13">
    <source>
        <dbReference type="ARBA" id="ARBA00023268"/>
    </source>
</evidence>
<dbReference type="Gene3D" id="3.30.70.270">
    <property type="match status" value="4"/>
</dbReference>
<dbReference type="InterPro" id="IPR000477">
    <property type="entry name" value="RT_dom"/>
</dbReference>
<dbReference type="SUPFAM" id="SSF56672">
    <property type="entry name" value="DNA/RNA polymerases"/>
    <property type="match status" value="2"/>
</dbReference>
<dbReference type="PROSITE" id="PS50878">
    <property type="entry name" value="RT_POL"/>
    <property type="match status" value="2"/>
</dbReference>
<evidence type="ECO:0000256" key="2">
    <source>
        <dbReference type="ARBA" id="ARBA00012180"/>
    </source>
</evidence>
<dbReference type="GO" id="GO:0003723">
    <property type="term" value="F:RNA binding"/>
    <property type="evidence" value="ECO:0007669"/>
    <property type="project" value="UniProtKB-KW"/>
</dbReference>
<feature type="domain" description="CCHC-type" evidence="18">
    <location>
        <begin position="436"/>
        <end position="450"/>
    </location>
</feature>
<dbReference type="GO" id="GO:0004190">
    <property type="term" value="F:aspartic-type endopeptidase activity"/>
    <property type="evidence" value="ECO:0007669"/>
    <property type="project" value="UniProtKB-KW"/>
</dbReference>
<keyword evidence="8" id="KW-0255">Endonuclease</keyword>
<keyword evidence="16" id="KW-0175">Coiled coil</keyword>
<evidence type="ECO:0000256" key="3">
    <source>
        <dbReference type="ARBA" id="ARBA00022670"/>
    </source>
</evidence>
<dbReference type="InterPro" id="IPR041577">
    <property type="entry name" value="RT_RNaseH_2"/>
</dbReference>
<dbReference type="GO" id="GO:0003677">
    <property type="term" value="F:DNA binding"/>
    <property type="evidence" value="ECO:0007669"/>
    <property type="project" value="UniProtKB-KW"/>
</dbReference>
<name>A0ABD0N6D3_CIRMR</name>
<dbReference type="Gene3D" id="3.10.10.10">
    <property type="entry name" value="HIV Type 1 Reverse Transcriptase, subunit A, domain 1"/>
    <property type="match status" value="2"/>
</dbReference>
<dbReference type="SUPFAM" id="SSF57756">
    <property type="entry name" value="Retrovirus zinc finger-like domains"/>
    <property type="match status" value="2"/>
</dbReference>
<evidence type="ECO:0000256" key="6">
    <source>
        <dbReference type="ARBA" id="ARBA00022722"/>
    </source>
</evidence>
<keyword evidence="5" id="KW-0548">Nucleotidyltransferase</keyword>
<reference evidence="20 21" key="1">
    <citation type="submission" date="2024-05" db="EMBL/GenBank/DDBJ databases">
        <title>Genome sequencing and assembly of Indian major carp, Cirrhinus mrigala (Hamilton, 1822).</title>
        <authorList>
            <person name="Mohindra V."/>
            <person name="Chowdhury L.M."/>
            <person name="Lal K."/>
            <person name="Jena J.K."/>
        </authorList>
    </citation>
    <scope>NUCLEOTIDE SEQUENCE [LARGE SCALE GENOMIC DNA]</scope>
    <source>
        <strain evidence="20">CM1030</strain>
        <tissue evidence="20">Blood</tissue>
    </source>
</reference>
<evidence type="ECO:0000256" key="10">
    <source>
        <dbReference type="ARBA" id="ARBA00022884"/>
    </source>
</evidence>
<dbReference type="InterPro" id="IPR001878">
    <property type="entry name" value="Znf_CCHC"/>
</dbReference>
<evidence type="ECO:0000256" key="12">
    <source>
        <dbReference type="ARBA" id="ARBA00023125"/>
    </source>
</evidence>
<proteinExistence type="inferred from homology"/>
<keyword evidence="15" id="KW-0862">Zinc</keyword>
<dbReference type="InterPro" id="IPR036875">
    <property type="entry name" value="Znf_CCHC_sf"/>
</dbReference>
<keyword evidence="6" id="KW-0540">Nuclease</keyword>
<evidence type="ECO:0000256" key="9">
    <source>
        <dbReference type="ARBA" id="ARBA00022842"/>
    </source>
</evidence>
<keyword evidence="9" id="KW-0460">Magnesium</keyword>
<feature type="non-terminal residue" evidence="20">
    <location>
        <position position="1"/>
    </location>
</feature>
<feature type="region of interest" description="Disordered" evidence="17">
    <location>
        <begin position="1547"/>
        <end position="1568"/>
    </location>
</feature>
<gene>
    <name evidence="20" type="ORF">M9458_048399</name>
</gene>
<feature type="non-terminal residue" evidence="20">
    <location>
        <position position="2495"/>
    </location>
</feature>
<dbReference type="CDD" id="cd09274">
    <property type="entry name" value="RNase_HI_RT_Ty3"/>
    <property type="match status" value="2"/>
</dbReference>
<keyword evidence="15" id="KW-0479">Metal-binding</keyword>
<dbReference type="GO" id="GO:0004523">
    <property type="term" value="F:RNA-DNA hybrid ribonuclease activity"/>
    <property type="evidence" value="ECO:0007669"/>
    <property type="project" value="UniProtKB-EC"/>
</dbReference>
<dbReference type="Gene3D" id="3.10.20.370">
    <property type="match status" value="2"/>
</dbReference>
<dbReference type="InterPro" id="IPR021109">
    <property type="entry name" value="Peptidase_aspartic_dom_sf"/>
</dbReference>
<keyword evidence="7" id="KW-0064">Aspartyl protease</keyword>
<dbReference type="InterPro" id="IPR050951">
    <property type="entry name" value="Retrovirus_Pol_polyprotein"/>
</dbReference>
<dbReference type="InterPro" id="IPR048270">
    <property type="entry name" value="PNMA_C"/>
</dbReference>
<organism evidence="20 21">
    <name type="scientific">Cirrhinus mrigala</name>
    <name type="common">Mrigala</name>
    <dbReference type="NCBI Taxonomy" id="683832"/>
    <lineage>
        <taxon>Eukaryota</taxon>
        <taxon>Metazoa</taxon>
        <taxon>Chordata</taxon>
        <taxon>Craniata</taxon>
        <taxon>Vertebrata</taxon>
        <taxon>Euteleostomi</taxon>
        <taxon>Actinopterygii</taxon>
        <taxon>Neopterygii</taxon>
        <taxon>Teleostei</taxon>
        <taxon>Ostariophysi</taxon>
        <taxon>Cypriniformes</taxon>
        <taxon>Cyprinidae</taxon>
        <taxon>Labeoninae</taxon>
        <taxon>Labeonini</taxon>
        <taxon>Cirrhinus</taxon>
    </lineage>
</organism>
<evidence type="ECO:0000256" key="16">
    <source>
        <dbReference type="SAM" id="Coils"/>
    </source>
</evidence>
<dbReference type="InterPro" id="IPR043502">
    <property type="entry name" value="DNA/RNA_pol_sf"/>
</dbReference>
<dbReference type="FunFam" id="3.30.70.270:FF:000062">
    <property type="entry name" value="Uncharacterized protein"/>
    <property type="match status" value="2"/>
</dbReference>
<keyword evidence="15" id="KW-0863">Zinc-finger</keyword>
<evidence type="ECO:0000256" key="7">
    <source>
        <dbReference type="ARBA" id="ARBA00022750"/>
    </source>
</evidence>
<evidence type="ECO:0000256" key="5">
    <source>
        <dbReference type="ARBA" id="ARBA00022695"/>
    </source>
</evidence>
<dbReference type="FunFam" id="1.10.340.70:FF:000001">
    <property type="entry name" value="Retrovirus-related Pol polyprotein from transposon gypsy-like Protein"/>
    <property type="match status" value="1"/>
</dbReference>
<dbReference type="Pfam" id="PF17919">
    <property type="entry name" value="RT_RNaseH_2"/>
    <property type="match status" value="2"/>
</dbReference>
<keyword evidence="6" id="KW-0378">Hydrolase</keyword>
<dbReference type="GO" id="GO:0008270">
    <property type="term" value="F:zinc ion binding"/>
    <property type="evidence" value="ECO:0007669"/>
    <property type="project" value="UniProtKB-KW"/>
</dbReference>
<evidence type="ECO:0000256" key="8">
    <source>
        <dbReference type="ARBA" id="ARBA00022759"/>
    </source>
</evidence>
<feature type="region of interest" description="Disordered" evidence="17">
    <location>
        <begin position="408"/>
        <end position="429"/>
    </location>
</feature>
<dbReference type="InterPro" id="IPR043128">
    <property type="entry name" value="Rev_trsase/Diguanyl_cyclase"/>
</dbReference>
<evidence type="ECO:0000256" key="14">
    <source>
        <dbReference type="ARBA" id="ARBA00039658"/>
    </source>
</evidence>
<feature type="domain" description="Reverse transcriptase" evidence="19">
    <location>
        <begin position="1987"/>
        <end position="2166"/>
    </location>
</feature>
<evidence type="ECO:0000256" key="11">
    <source>
        <dbReference type="ARBA" id="ARBA00022908"/>
    </source>
</evidence>
<evidence type="ECO:0000256" key="1">
    <source>
        <dbReference type="ARBA" id="ARBA00010879"/>
    </source>
</evidence>
<dbReference type="PANTHER" id="PTHR37984:SF5">
    <property type="entry name" value="PROTEIN NYNRIN-LIKE"/>
    <property type="match status" value="1"/>
</dbReference>
<evidence type="ECO:0000259" key="18">
    <source>
        <dbReference type="PROSITE" id="PS50158"/>
    </source>
</evidence>
<dbReference type="CDD" id="cd01647">
    <property type="entry name" value="RT_LTR"/>
    <property type="match status" value="2"/>
</dbReference>
<dbReference type="PROSITE" id="PS50158">
    <property type="entry name" value="ZF_CCHC"/>
    <property type="match status" value="2"/>
</dbReference>
<keyword evidence="12" id="KW-0238">DNA-binding</keyword>
<dbReference type="FunFam" id="3.10.20.370:FF:000001">
    <property type="entry name" value="Retrovirus-related Pol polyprotein from transposon 17.6-like protein"/>
    <property type="match status" value="2"/>
</dbReference>
<evidence type="ECO:0000256" key="4">
    <source>
        <dbReference type="ARBA" id="ARBA00022679"/>
    </source>
</evidence>
<evidence type="ECO:0000256" key="17">
    <source>
        <dbReference type="SAM" id="MobiDB-lite"/>
    </source>
</evidence>
<dbReference type="EC" id="3.1.26.4" evidence="2"/>
<keyword evidence="10" id="KW-0694">RNA-binding</keyword>
<sequence>AIILLGVPSDTDVAFIEDTVQAVKVFGRVRARATKEGLTPETVQVLCECREKICPTQVPSEVLPSSGKSWKILVATEEEPVAADFQEKLAQLLSQEGKTMSDLQGMVNPLTSGMTSPEAIIRAIGELLEKTSKPVSDGQAYRRLRIFSGVRPTPVGEESSENWLEQARLMITECDCSAKEKRTRIVESLKGPALEVVKAVRGDNPEAPALEYLEALESVFSTSESGEDLYFAFRLLRQEPGEALSDFLRRLERSLTLVVKRGGLMPQRADRARIEQLLRGAVESDIMMLKLRLRERRETPPTFLKLLNEIREEEETEAARRKLTTNVRETPTKDRIRSDLASREGRKVEVKELRLQLGDHKQFRLSEGVVEKAKNTLTPLTSEVQALKAQVQQLQQQLSVLRVGAHVSTGQEPQQANRTPIASGRSPNKSSEGFFCYRCGEDGHIAPRCRATENSALVIQKLLQLIRKPKDPNPVLDPKNPGVEKSECFSKNSHVEFSEPSRLPKGLVGPSSTFDVKVNGHSCVALLDSGSQVTIVFEKWYLAYLPQVPLQSIDGLAIWGLSSSSYPYRGYIVVNMEFPSALMGTAETITVLALVCPEPSGPEQVPVIVGTNSNLFRRLAGISPGNLCTKALHAMRIQPQFVTEQLAPPHHRVVTEDNPVGEVKWVDPSPLIIPPQTETCVSGQLVREDPLGKDIYLVEAPEENVLPVGVLVPPVVVPFSAIEVNQFRVLVRNDTLKEKSIPTGTVLARVYATDTVRETRSVSNVPRVIDPKLFDFGNSPVSQEWKARLSQKLSQRVNVFSVSDWDVGLARGVEHHIRLRDDKPFRERSRRLAPADIEDVRRHLKDLMAAGIVKESRSPYASPIVVVRKKNGDVRMCVDYRTLNSRTIPDQYVTPRIEDALDSMAGSKWFSVLDLRSGYYQIAMAEEDKEKTAFICPLGFFQFERMPQGVTGAPATFQRLMERAMGDMHLLEAIVYLDDIIVFGQTLEQHEERLLKVLDRLEECGLKVSIDKCQLCQPEVRYVGHLVSAAGVSADPAKIEAVARWKQPHDLKSLRSFLGFCGYYRRFIKDYSSIVRPLTDLTKGFPPTLKSKQSSMSKSPKEYFRESEPFGGRWTPTCTSAFKEIVYRLTHTPVLAFADPSKPYILHVDASLNGLGAVLNQEYPDGLRPVAYASRKLSEAEHRYPIHQLEFLALKWAVVDKFHDYLYGARFTVRTDNNPLTYVLSSAKLNATGHRWLAALSTYEFDVQYRPGRSNIDADILSRHPPDADSTGDWMEIPRKGVKAICQLAQGDRSSSTLPRFVDQLGVHPDGIPVAFAGLSRLEAGTLEQLTPADLREAQDQDPVISVIKRAIETGEVRPVGKDSDPKIASLKQQWSKLITKDNVLYRVVTTQNGKKRSQLVLPKEYRLRVLRSLHDDHGHLGVEKTLELLRDRERRETPPTFLKLLNEIREEEETEAARRKLTTNVRETPTKDRIRSDLASREGRKVEVKELRLQLGDHKQFRLSEGVVEKAKNTLTPLTSEVQALKAQVQQLQQQLSVLRVGAHVSTGQEPQQANRTPIASGRSPNKSSEGFFCYRCGEDGHIAPRCRATENSALVIQKLLQLIRKPKDPNPVLDPKNPGVEKSECFSKNSHVEFSEPSRLPKGLVGPSSTFDVKVNGHSCVALLDSGSQVTIVFEKWYLAYLPQVPLQSIDGLAIWGLSSSSYPYRGYIVVNMEFPSALMGTAETITVLALVCPEPSGPEQVPVIVGTNSNLFRRLAGISPGNLCTKALHAMRIQPQFVTEQLAPPHHRVVTEDNPVGEVKWVDPSPLIIPPQTETCVSGQLVREDPLGKDIYLVEAPEENVLPVGVLVPPVVVPFSAIEVNQFRVLVRNDTLKEKSIPTGTVLARVYATDTVRETRSVSNVPRVIDPKLFDFGNSPVSQEWKARLSQKLSQRVNVFSVSDWDVGLARGVEHHIRLRDDKPFRERSRRLAPADIEDVRRHLKDLMAAGIVKESRSPYASPIVVVRKKNGDVRMCVDYRTLNSRTIPDQYVTPRIEDALDSMAGSKWFSVLDLRSGYYQIAMAEEDKEKTAFICPLGFFQFERMPQGVTGAPATFQRLMERAMGDMHLLEAIVYLDDIIVFGQTLEQHEERLLKVLDRLEECGLKVSIDKCQLCQPEVRYVGHLVSAAGVSADPAKIEAVARWKQPHDLKSLRSFLGFCGYYRRFIKDYSSIVRPLTDLTKGFPPTLKSKQSSMSKSPKEYFRESEPFGGRWTPTCTSAFKEIVYRLTHTPVLAFADPSKPYILHVDASLNGLGAVLNQEYPDGLRPVAYASRKLSEAEHRYPIHQLEFLALKWAVVDKFHDYLYGARFTVRTDNNPLTYVLSSAKLNATGHRWLAALSTYEFDVQYRPGRSNIDADILSRHPPDADSTGDWMEIPRKGVKAICQLAQGDRSSSTLPRFVDQLGVHPDGIPVAFAGLSRLEAGTLEQLTPADLREAQDQDPVISVIKRAIETGE</sequence>
<comment type="similarity">
    <text evidence="1">Belongs to the beta type-B retroviral polymerase family. HERV class-II K(HML-2) pol subfamily.</text>
</comment>
<evidence type="ECO:0000313" key="20">
    <source>
        <dbReference type="EMBL" id="KAL0157153.1"/>
    </source>
</evidence>
<dbReference type="GO" id="GO:0015074">
    <property type="term" value="P:DNA integration"/>
    <property type="evidence" value="ECO:0007669"/>
    <property type="project" value="UniProtKB-KW"/>
</dbReference>
<keyword evidence="4" id="KW-0808">Transferase</keyword>
<dbReference type="EMBL" id="JAMKFB020000024">
    <property type="protein sequence ID" value="KAL0157153.1"/>
    <property type="molecule type" value="Genomic_DNA"/>
</dbReference>
<keyword evidence="11" id="KW-0229">DNA integration</keyword>
<feature type="domain" description="Reverse transcriptase" evidence="19">
    <location>
        <begin position="848"/>
        <end position="1027"/>
    </location>
</feature>
<keyword evidence="3" id="KW-0645">Protease</keyword>
<dbReference type="Pfam" id="PF00078">
    <property type="entry name" value="RVT_1"/>
    <property type="match status" value="2"/>
</dbReference>
<dbReference type="InterPro" id="IPR001969">
    <property type="entry name" value="Aspartic_peptidase_AS"/>
</dbReference>
<protein>
    <recommendedName>
        <fullName evidence="14">Gypsy retrotransposon integrase-like protein 1</fullName>
        <ecNumber evidence="2">3.1.26.4</ecNumber>
    </recommendedName>
</protein>
<feature type="coiled-coil region" evidence="16">
    <location>
        <begin position="377"/>
        <end position="404"/>
    </location>
</feature>
<dbReference type="SUPFAM" id="SSF50630">
    <property type="entry name" value="Acid proteases"/>
    <property type="match status" value="2"/>
</dbReference>
<keyword evidence="13" id="KW-0511">Multifunctional enzyme</keyword>
<dbReference type="GO" id="GO:0016779">
    <property type="term" value="F:nucleotidyltransferase activity"/>
    <property type="evidence" value="ECO:0007669"/>
    <property type="project" value="UniProtKB-KW"/>
</dbReference>
<dbReference type="PANTHER" id="PTHR37984">
    <property type="entry name" value="PROTEIN CBG26694"/>
    <property type="match status" value="1"/>
</dbReference>
<dbReference type="SMART" id="SM00343">
    <property type="entry name" value="ZnF_C2HC"/>
    <property type="match status" value="2"/>
</dbReference>
<dbReference type="Proteomes" id="UP001529510">
    <property type="component" value="Unassembled WGS sequence"/>
</dbReference>